<evidence type="ECO:0008006" key="4">
    <source>
        <dbReference type="Google" id="ProtNLM"/>
    </source>
</evidence>
<evidence type="ECO:0000313" key="3">
    <source>
        <dbReference type="Proteomes" id="UP001497497"/>
    </source>
</evidence>
<organism evidence="2 3">
    <name type="scientific">Lymnaea stagnalis</name>
    <name type="common">Great pond snail</name>
    <name type="synonym">Helix stagnalis</name>
    <dbReference type="NCBI Taxonomy" id="6523"/>
    <lineage>
        <taxon>Eukaryota</taxon>
        <taxon>Metazoa</taxon>
        <taxon>Spiralia</taxon>
        <taxon>Lophotrochozoa</taxon>
        <taxon>Mollusca</taxon>
        <taxon>Gastropoda</taxon>
        <taxon>Heterobranchia</taxon>
        <taxon>Euthyneura</taxon>
        <taxon>Panpulmonata</taxon>
        <taxon>Hygrophila</taxon>
        <taxon>Lymnaeoidea</taxon>
        <taxon>Lymnaeidae</taxon>
        <taxon>Lymnaea</taxon>
    </lineage>
</organism>
<dbReference type="AlphaFoldDB" id="A0AAV2HTL5"/>
<feature type="signal peptide" evidence="1">
    <location>
        <begin position="1"/>
        <end position="21"/>
    </location>
</feature>
<name>A0AAV2HTL5_LYMST</name>
<gene>
    <name evidence="2" type="ORF">GSLYS_00011350001</name>
</gene>
<accession>A0AAV2HTL5</accession>
<dbReference type="EMBL" id="CAXITT010000262">
    <property type="protein sequence ID" value="CAL1537437.1"/>
    <property type="molecule type" value="Genomic_DNA"/>
</dbReference>
<evidence type="ECO:0000256" key="1">
    <source>
        <dbReference type="SAM" id="SignalP"/>
    </source>
</evidence>
<dbReference type="Proteomes" id="UP001497497">
    <property type="component" value="Unassembled WGS sequence"/>
</dbReference>
<comment type="caution">
    <text evidence="2">The sequence shown here is derived from an EMBL/GenBank/DDBJ whole genome shotgun (WGS) entry which is preliminary data.</text>
</comment>
<keyword evidence="3" id="KW-1185">Reference proteome</keyword>
<proteinExistence type="predicted"/>
<reference evidence="2 3" key="1">
    <citation type="submission" date="2024-04" db="EMBL/GenBank/DDBJ databases">
        <authorList>
            <consortium name="Genoscope - CEA"/>
            <person name="William W."/>
        </authorList>
    </citation>
    <scope>NUCLEOTIDE SEQUENCE [LARGE SCALE GENOMIC DNA]</scope>
</reference>
<evidence type="ECO:0000313" key="2">
    <source>
        <dbReference type="EMBL" id="CAL1537437.1"/>
    </source>
</evidence>
<feature type="chain" id="PRO_5043561920" description="Ig-like domain-containing protein" evidence="1">
    <location>
        <begin position="22"/>
        <end position="376"/>
    </location>
</feature>
<sequence>MTQMLYSSIFLALNLIVFICGQQFEPQVHIGDANGTLVANGSTYDATAPANTNTNAFNITCGLDTDTIGISHVNLTCPSGTERPLNYSSLGPSGTFLLRIIGTGVVACHCSVTNTSGDIVGLTSFYLNLIVVPYVPGLAPIVLWNRNQTLADGDTLYIDLELRTNKTIILSYGVYDGYPLVSNITLTCNNKVVTFDKDNEAAYSFDITPAWNGARCVCSAGHVTGRYTLTSSFNVNVTPKIRVTWKGTILTEGYRLRVDLQGKKEISEVFTCSASSLVQKIEFSCKIPDKALPTSDSVYSSSATFTYTTNLVDKWITCKCTAYYSIIGTGKTETSSFLLSSQGDIKKGLMGMSMALLGSVLTTALVGQLLGHKSWF</sequence>
<protein>
    <recommendedName>
        <fullName evidence="4">Ig-like domain-containing protein</fullName>
    </recommendedName>
</protein>
<keyword evidence="1" id="KW-0732">Signal</keyword>